<dbReference type="PROSITE" id="PS00012">
    <property type="entry name" value="PHOSPHOPANTETHEINE"/>
    <property type="match status" value="1"/>
</dbReference>
<dbReference type="SUPFAM" id="SSF47336">
    <property type="entry name" value="ACP-like"/>
    <property type="match status" value="1"/>
</dbReference>
<evidence type="ECO:0000256" key="1">
    <source>
        <dbReference type="ARBA" id="ARBA00022450"/>
    </source>
</evidence>
<keyword evidence="2" id="KW-0597">Phosphoprotein</keyword>
<dbReference type="InParanoid" id="A0A543AYR7"/>
<dbReference type="Pfam" id="PF16197">
    <property type="entry name" value="KAsynt_C_assoc"/>
    <property type="match status" value="1"/>
</dbReference>
<feature type="compositionally biased region" description="Pro residues" evidence="4">
    <location>
        <begin position="680"/>
        <end position="697"/>
    </location>
</feature>
<feature type="compositionally biased region" description="Low complexity" evidence="4">
    <location>
        <begin position="698"/>
        <end position="710"/>
    </location>
</feature>
<reference evidence="7 8" key="1">
    <citation type="submission" date="2019-06" db="EMBL/GenBank/DDBJ databases">
        <title>Sequencing the genomes of 1000 actinobacteria strains.</title>
        <authorList>
            <person name="Klenk H.-P."/>
        </authorList>
    </citation>
    <scope>NUCLEOTIDE SEQUENCE [LARGE SCALE GENOMIC DNA]</scope>
    <source>
        <strain evidence="7 8">DSM 45928</strain>
    </source>
</reference>
<dbReference type="InterPro" id="IPR032821">
    <property type="entry name" value="PKS_assoc"/>
</dbReference>
<evidence type="ECO:0000259" key="5">
    <source>
        <dbReference type="PROSITE" id="PS50075"/>
    </source>
</evidence>
<evidence type="ECO:0000256" key="3">
    <source>
        <dbReference type="ARBA" id="ARBA00022679"/>
    </source>
</evidence>
<keyword evidence="1" id="KW-0596">Phosphopantetheine</keyword>
<dbReference type="EMBL" id="VFOW01000001">
    <property type="protein sequence ID" value="TQL77719.1"/>
    <property type="molecule type" value="Genomic_DNA"/>
</dbReference>
<evidence type="ECO:0000259" key="6">
    <source>
        <dbReference type="PROSITE" id="PS52004"/>
    </source>
</evidence>
<keyword evidence="8" id="KW-1185">Reference proteome</keyword>
<dbReference type="InterPro" id="IPR020841">
    <property type="entry name" value="PKS_Beta-ketoAc_synthase_dom"/>
</dbReference>
<dbReference type="GO" id="GO:0005886">
    <property type="term" value="C:plasma membrane"/>
    <property type="evidence" value="ECO:0007669"/>
    <property type="project" value="TreeGrafter"/>
</dbReference>
<sequence length="812" mass="85517">MTQTPLAVIATAIRLPGADSVDKYWRDSFDGKVHIRRFTPDELIGAGVAEEDARHPDFVGASALLDDVSGFDASAFGMSPREATITDPQHRLFLEVCDQALESAGYSGATSRIGLMGNTGFHLHPLEGYLRRNLDGRVFDADFARNHVTGLQVVFANATDFVATKAAFRLGLTGPVMTVQTGCSSGLVGIRLAGQALRDGDADLMVVASAAVHVPQVLGHRYVKGSVYSRSGCCRVFDAASDGTVTGNGAAAVVLKPLDRALADGDTVEAVVLATAVNNDGDSKTAYAAPSAVGQEAVVAQALDAADIDCGQIGYVETHGTGTFKGDPIEFDALDRVYRGRTDRTGYCALGSAKANIGHLDSGAALPGLIRAIGVLKHGVIPPLAGHTAPNPRLNLVDSPFYLPDRARPWPEEQPRLAAVTGLGVGGTNAHLILTLPEEVTPVRPRRRTPPTFLPLSAATPETLVALATDWLEYLTEAPTQVAADVAADVAATAGAGRRHHRHRLALIGSTIGEWRDGLADFIAGEESDRYRHGTAGRDEAGEPVAPNAEAYCRGLPIRWAASHPRLRLPTYPYQRTRHWIGPIPPQEEPSPPPTGEEPMSFDQVLTHVRATAAKQLGHPLEQITPDSSFLELGADSLIMVDLSRGLEETYGVKVTMRELFEDGGTPAALAKLVTDRMPMAPPAQPEPPAQPQPAAQPEPVAAASTAPSAPEAPTPVPAPVSTPVPAPLPAPVPVPAPPPAAVAPPPMAAAPPPVPWIPPTPYGTDPAHSARTIEALTTQVQQLLSINQQLTYQLSQLTAMLRADRSVGGQG</sequence>
<dbReference type="InterPro" id="IPR020806">
    <property type="entry name" value="PKS_PP-bd"/>
</dbReference>
<dbReference type="InterPro" id="IPR018201">
    <property type="entry name" value="Ketoacyl_synth_AS"/>
</dbReference>
<dbReference type="Gene3D" id="3.40.47.10">
    <property type="match status" value="1"/>
</dbReference>
<dbReference type="InterPro" id="IPR014031">
    <property type="entry name" value="Ketoacyl_synth_C"/>
</dbReference>
<evidence type="ECO:0000313" key="8">
    <source>
        <dbReference type="Proteomes" id="UP000317043"/>
    </source>
</evidence>
<dbReference type="InterPro" id="IPR050091">
    <property type="entry name" value="PKS_NRPS_Biosynth_Enz"/>
</dbReference>
<dbReference type="PROSITE" id="PS50075">
    <property type="entry name" value="CARRIER"/>
    <property type="match status" value="1"/>
</dbReference>
<dbReference type="GO" id="GO:0006633">
    <property type="term" value="P:fatty acid biosynthetic process"/>
    <property type="evidence" value="ECO:0007669"/>
    <property type="project" value="InterPro"/>
</dbReference>
<gene>
    <name evidence="7" type="ORF">FB566_3283</name>
</gene>
<dbReference type="PROSITE" id="PS52004">
    <property type="entry name" value="KS3_2"/>
    <property type="match status" value="1"/>
</dbReference>
<dbReference type="OrthoDB" id="9778690at2"/>
<organism evidence="7 8">
    <name type="scientific">Stackebrandtia endophytica</name>
    <dbReference type="NCBI Taxonomy" id="1496996"/>
    <lineage>
        <taxon>Bacteria</taxon>
        <taxon>Bacillati</taxon>
        <taxon>Actinomycetota</taxon>
        <taxon>Actinomycetes</taxon>
        <taxon>Glycomycetales</taxon>
        <taxon>Glycomycetaceae</taxon>
        <taxon>Stackebrandtia</taxon>
    </lineage>
</organism>
<dbReference type="InterPro" id="IPR009081">
    <property type="entry name" value="PP-bd_ACP"/>
</dbReference>
<protein>
    <submittedName>
        <fullName evidence="7">Acyl carrier protein</fullName>
    </submittedName>
</protein>
<dbReference type="GO" id="GO:0004312">
    <property type="term" value="F:fatty acid synthase activity"/>
    <property type="evidence" value="ECO:0007669"/>
    <property type="project" value="TreeGrafter"/>
</dbReference>
<dbReference type="GO" id="GO:0004315">
    <property type="term" value="F:3-oxoacyl-[acyl-carrier-protein] synthase activity"/>
    <property type="evidence" value="ECO:0007669"/>
    <property type="project" value="InterPro"/>
</dbReference>
<comment type="caution">
    <text evidence="7">The sequence shown here is derived from an EMBL/GenBank/DDBJ whole genome shotgun (WGS) entry which is preliminary data.</text>
</comment>
<dbReference type="GO" id="GO:0005737">
    <property type="term" value="C:cytoplasm"/>
    <property type="evidence" value="ECO:0007669"/>
    <property type="project" value="TreeGrafter"/>
</dbReference>
<dbReference type="InterPro" id="IPR016039">
    <property type="entry name" value="Thiolase-like"/>
</dbReference>
<dbReference type="GO" id="GO:0071770">
    <property type="term" value="P:DIM/DIP cell wall layer assembly"/>
    <property type="evidence" value="ECO:0007669"/>
    <property type="project" value="TreeGrafter"/>
</dbReference>
<dbReference type="InterPro" id="IPR036736">
    <property type="entry name" value="ACP-like_sf"/>
</dbReference>
<dbReference type="InterPro" id="IPR014030">
    <property type="entry name" value="Ketoacyl_synth_N"/>
</dbReference>
<evidence type="ECO:0000256" key="2">
    <source>
        <dbReference type="ARBA" id="ARBA00022553"/>
    </source>
</evidence>
<feature type="region of interest" description="Disordered" evidence="4">
    <location>
        <begin position="679"/>
        <end position="721"/>
    </location>
</feature>
<evidence type="ECO:0000313" key="7">
    <source>
        <dbReference type="EMBL" id="TQL77719.1"/>
    </source>
</evidence>
<dbReference type="SMART" id="SM00823">
    <property type="entry name" value="PKS_PP"/>
    <property type="match status" value="1"/>
</dbReference>
<dbReference type="SUPFAM" id="SSF53901">
    <property type="entry name" value="Thiolase-like"/>
    <property type="match status" value="1"/>
</dbReference>
<dbReference type="Gene3D" id="1.10.1200.10">
    <property type="entry name" value="ACP-like"/>
    <property type="match status" value="1"/>
</dbReference>
<dbReference type="InterPro" id="IPR006162">
    <property type="entry name" value="Ppantetheine_attach_site"/>
</dbReference>
<dbReference type="PANTHER" id="PTHR43775:SF37">
    <property type="entry name" value="SI:DKEY-61P9.11"/>
    <property type="match status" value="1"/>
</dbReference>
<name>A0A543AYR7_9ACTN</name>
<dbReference type="Gene3D" id="3.30.70.3290">
    <property type="match status" value="1"/>
</dbReference>
<dbReference type="SMART" id="SM00825">
    <property type="entry name" value="PKS_KS"/>
    <property type="match status" value="1"/>
</dbReference>
<dbReference type="CDD" id="cd00833">
    <property type="entry name" value="PKS"/>
    <property type="match status" value="1"/>
</dbReference>
<feature type="compositionally biased region" description="Pro residues" evidence="4">
    <location>
        <begin position="711"/>
        <end position="721"/>
    </location>
</feature>
<feature type="domain" description="Ketosynthase family 3 (KS3)" evidence="6">
    <location>
        <begin position="3"/>
        <end position="436"/>
    </location>
</feature>
<evidence type="ECO:0000256" key="4">
    <source>
        <dbReference type="SAM" id="MobiDB-lite"/>
    </source>
</evidence>
<dbReference type="AlphaFoldDB" id="A0A543AYR7"/>
<dbReference type="PROSITE" id="PS00606">
    <property type="entry name" value="KS3_1"/>
    <property type="match status" value="1"/>
</dbReference>
<dbReference type="RefSeq" id="WP_142041035.1">
    <property type="nucleotide sequence ID" value="NZ_JBHTGS010000001.1"/>
</dbReference>
<dbReference type="PANTHER" id="PTHR43775">
    <property type="entry name" value="FATTY ACID SYNTHASE"/>
    <property type="match status" value="1"/>
</dbReference>
<dbReference type="Pfam" id="PF00109">
    <property type="entry name" value="ketoacyl-synt"/>
    <property type="match status" value="1"/>
</dbReference>
<dbReference type="Pfam" id="PF00550">
    <property type="entry name" value="PP-binding"/>
    <property type="match status" value="1"/>
</dbReference>
<dbReference type="Proteomes" id="UP000317043">
    <property type="component" value="Unassembled WGS sequence"/>
</dbReference>
<keyword evidence="3" id="KW-0808">Transferase</keyword>
<dbReference type="Pfam" id="PF02801">
    <property type="entry name" value="Ketoacyl-synt_C"/>
    <property type="match status" value="1"/>
</dbReference>
<proteinExistence type="predicted"/>
<feature type="domain" description="Carrier" evidence="5">
    <location>
        <begin position="600"/>
        <end position="678"/>
    </location>
</feature>
<dbReference type="GO" id="GO:0031177">
    <property type="term" value="F:phosphopantetheine binding"/>
    <property type="evidence" value="ECO:0007669"/>
    <property type="project" value="InterPro"/>
</dbReference>
<accession>A0A543AYR7</accession>